<accession>A0ABU7PE26</accession>
<dbReference type="SUPFAM" id="SSF56112">
    <property type="entry name" value="Protein kinase-like (PK-like)"/>
    <property type="match status" value="1"/>
</dbReference>
<proteinExistence type="predicted"/>
<evidence type="ECO:0008006" key="3">
    <source>
        <dbReference type="Google" id="ProtNLM"/>
    </source>
</evidence>
<dbReference type="RefSeq" id="WP_330797005.1">
    <property type="nucleotide sequence ID" value="NZ_JAZEWV010000014.1"/>
</dbReference>
<name>A0ABU7PE26_9ACTN</name>
<protein>
    <recommendedName>
        <fullName evidence="3">Aminoglycoside phosphotransferase domain-containing protein</fullName>
    </recommendedName>
</protein>
<evidence type="ECO:0000313" key="2">
    <source>
        <dbReference type="Proteomes" id="UP001344658"/>
    </source>
</evidence>
<dbReference type="Proteomes" id="UP001344658">
    <property type="component" value="Unassembled WGS sequence"/>
</dbReference>
<gene>
    <name evidence="1" type="ORF">V2S66_19040</name>
</gene>
<reference evidence="1 2" key="1">
    <citation type="submission" date="2023-12" db="EMBL/GenBank/DDBJ databases">
        <title>Streptomyces sp. V4-01.</title>
        <authorList>
            <person name="Somphong A."/>
            <person name="Phongsopitanun W."/>
        </authorList>
    </citation>
    <scope>NUCLEOTIDE SEQUENCE [LARGE SCALE GENOMIC DNA]</scope>
    <source>
        <strain evidence="1 2">V4-01</strain>
    </source>
</reference>
<organism evidence="1 2">
    <name type="scientific">Actinacidiphila polyblastidii</name>
    <dbReference type="NCBI Taxonomy" id="3110430"/>
    <lineage>
        <taxon>Bacteria</taxon>
        <taxon>Bacillati</taxon>
        <taxon>Actinomycetota</taxon>
        <taxon>Actinomycetes</taxon>
        <taxon>Kitasatosporales</taxon>
        <taxon>Streptomycetaceae</taxon>
        <taxon>Actinacidiphila</taxon>
    </lineage>
</organism>
<evidence type="ECO:0000313" key="1">
    <source>
        <dbReference type="EMBL" id="MEE4544060.1"/>
    </source>
</evidence>
<comment type="caution">
    <text evidence="1">The sequence shown here is derived from an EMBL/GenBank/DDBJ whole genome shotgun (WGS) entry which is preliminary data.</text>
</comment>
<dbReference type="EMBL" id="JAZEWV010000014">
    <property type="protein sequence ID" value="MEE4544060.1"/>
    <property type="molecule type" value="Genomic_DNA"/>
</dbReference>
<dbReference type="InterPro" id="IPR011009">
    <property type="entry name" value="Kinase-like_dom_sf"/>
</dbReference>
<sequence length="291" mass="31099">MPASAAQALAGLARIRPDGWLATPMPDDPGALLNRAREALEAERPGWAGRLRLLSSRYTAAVFAVSDQYGQRILKLHADPAAFAGETLAYELLTGTAPVPHLYAESERSLSLLLEYLPGTADWSDTRMPGVLVEWVAAVHTAALRLLRYAVEALAGFSVGRLLTAPAPAWIRDETAWCDVVAAHVDAYGSDLVPLGHLDLKPDHLRSRAGGEVVLFDVETVRPDVTGLIDVVTLPAVLRQAGRQTAPDEVVELYVGATTALGGRWTTRSLRGALRAYAAATGLDSLHGLTD</sequence>
<keyword evidence="2" id="KW-1185">Reference proteome</keyword>